<dbReference type="AlphaFoldDB" id="A0A396I0T6"/>
<accession>A0A396I0T6</accession>
<feature type="domain" description="Agenet" evidence="1">
    <location>
        <begin position="5"/>
        <end position="68"/>
    </location>
</feature>
<dbReference type="Gramene" id="rna21226">
    <property type="protein sequence ID" value="RHN59226.1"/>
    <property type="gene ID" value="gene21226"/>
</dbReference>
<dbReference type="PANTHER" id="PTHR31917:SF80">
    <property type="entry name" value="AGENET DOMAIN-CONTAINING PROTEIN-RELATED"/>
    <property type="match status" value="1"/>
</dbReference>
<reference evidence="2" key="1">
    <citation type="journal article" date="2018" name="Nat. Plants">
        <title>Whole-genome landscape of Medicago truncatula symbiotic genes.</title>
        <authorList>
            <person name="Pecrix Y."/>
            <person name="Gamas P."/>
            <person name="Carrere S."/>
        </authorList>
    </citation>
    <scope>NUCLEOTIDE SEQUENCE</scope>
    <source>
        <tissue evidence="2">Leaves</tissue>
    </source>
</reference>
<organism evidence="2">
    <name type="scientific">Medicago truncatula</name>
    <name type="common">Barrel medic</name>
    <name type="synonym">Medicago tribuloides</name>
    <dbReference type="NCBI Taxonomy" id="3880"/>
    <lineage>
        <taxon>Eukaryota</taxon>
        <taxon>Viridiplantae</taxon>
        <taxon>Streptophyta</taxon>
        <taxon>Embryophyta</taxon>
        <taxon>Tracheophyta</taxon>
        <taxon>Spermatophyta</taxon>
        <taxon>Magnoliopsida</taxon>
        <taxon>eudicotyledons</taxon>
        <taxon>Gunneridae</taxon>
        <taxon>Pentapetalae</taxon>
        <taxon>rosids</taxon>
        <taxon>fabids</taxon>
        <taxon>Fabales</taxon>
        <taxon>Fabaceae</taxon>
        <taxon>Papilionoideae</taxon>
        <taxon>50 kb inversion clade</taxon>
        <taxon>NPAAA clade</taxon>
        <taxon>Hologalegina</taxon>
        <taxon>IRL clade</taxon>
        <taxon>Trifolieae</taxon>
        <taxon>Medicago</taxon>
    </lineage>
</organism>
<dbReference type="Pfam" id="PF05641">
    <property type="entry name" value="Agenet"/>
    <property type="match status" value="2"/>
</dbReference>
<proteinExistence type="predicted"/>
<comment type="caution">
    <text evidence="2">The sequence shown here is derived from an EMBL/GenBank/DDBJ whole genome shotgun (WGS) entry which is preliminary data.</text>
</comment>
<evidence type="ECO:0000259" key="1">
    <source>
        <dbReference type="SMART" id="SM00743"/>
    </source>
</evidence>
<evidence type="ECO:0000313" key="2">
    <source>
        <dbReference type="EMBL" id="RHN59226.1"/>
    </source>
</evidence>
<sequence length="167" mass="19672">MVGKFKFHPGNKVEVSIDHGIGIYCSWFTATIVKWVSSDKLLVEYDDVDVKPTTVGLHQLRPVPTPESDDWEVKIGDKVEAFRKQRWWEGRVIEDLGNGSFRVCFTDSEEIVFPKDLLRVHRQWINHNWVPPITPQQIKNHKVRLFIFKIIITVTIIYWKKLFLINE</sequence>
<dbReference type="InterPro" id="IPR008395">
    <property type="entry name" value="Agenet-like_dom"/>
</dbReference>
<dbReference type="Gene3D" id="2.30.30.140">
    <property type="match status" value="1"/>
</dbReference>
<dbReference type="EMBL" id="PSQE01000004">
    <property type="protein sequence ID" value="RHN59226.1"/>
    <property type="molecule type" value="Genomic_DNA"/>
</dbReference>
<dbReference type="Proteomes" id="UP000265566">
    <property type="component" value="Chromosome 4"/>
</dbReference>
<dbReference type="PANTHER" id="PTHR31917">
    <property type="entry name" value="AGENET DOMAIN-CONTAINING PROTEIN-RELATED"/>
    <property type="match status" value="1"/>
</dbReference>
<gene>
    <name evidence="2" type="ORF">MtrunA17_Chr4g0010981</name>
</gene>
<dbReference type="CDD" id="cd20406">
    <property type="entry name" value="Tudor_Agenet_AtDUF_rpt2_4"/>
    <property type="match status" value="1"/>
</dbReference>
<dbReference type="InterPro" id="IPR014002">
    <property type="entry name" value="Agenet_dom_plant"/>
</dbReference>
<dbReference type="SMART" id="SM00743">
    <property type="entry name" value="Agenet"/>
    <property type="match status" value="2"/>
</dbReference>
<feature type="domain" description="Agenet" evidence="1">
    <location>
        <begin position="71"/>
        <end position="126"/>
    </location>
</feature>
<name>A0A396I0T6_MEDTR</name>
<protein>
    <submittedName>
        <fullName evidence="2">Putative Agenet-like domain-containing protein</fullName>
    </submittedName>
</protein>